<dbReference type="SUPFAM" id="SSF109604">
    <property type="entry name" value="HD-domain/PDEase-like"/>
    <property type="match status" value="1"/>
</dbReference>
<evidence type="ECO:0000256" key="4">
    <source>
        <dbReference type="ARBA" id="ARBA00022598"/>
    </source>
</evidence>
<evidence type="ECO:0000256" key="10">
    <source>
        <dbReference type="HAMAP-Rule" id="MF_00255"/>
    </source>
</evidence>
<keyword evidence="6 10" id="KW-0067">ATP-binding</keyword>
<sequence>MGKILFEIGAEEIPARFIPLAISQIEENFKKITSEYRIELESIKVYATPRRLTLLAELSSEQASEEKLVWGPPVHVAFDEKGLPKESAYAFAKAQGIEVDQLQIKPKGKGNYVCAVLSKKGKKTEEVLPEILRNLFYSLNFPKMMRWGEGTLRFIRPVRWFLALYDDRFISFEIEGIKTENKTQGHRFLSENPLNIDRVDNYEFILEKAFVIVDPEKRKKIILTQAEELAKKVNGKILWNNELIEEVTYLVEFPNSVLCSFSMQYLKLPEELLITVMKDHQRYFAIIDNEGKLKNYFVVVSNTKAENEENIKKGAERVIKARFEDARFYYEEDLKKGLVNLLEATKGIIYHKKLGSLYDKSLRIIRIAERLSDRLIPEKTELVKIAANYCKADLASGVVGEFPELQGIMGGYYAKNAGMPDEVFLAIREHYLPKGFTDEIPSNDIGCIISLADKLDHIATFFYLGEIPSGTEDPFGLRRAANGIISILLKKKYSLSLLETVSMIQEFVDEKLKEQISIFIIQRFESYLESTGYDVNLIKTISDFILIRPVYEIKKRLEAVSLFRSKEDFEEFFLAVKRVSNIIKNYEKFELNPELFSSEEEKKLFNEIEKYKENLYEYLNSQQFFEALNYLHKLTPTINNFFDNVLVMDKDEKIKRNRLALLQHLSELLKSVADISRLY</sequence>
<dbReference type="GO" id="GO:0005829">
    <property type="term" value="C:cytosol"/>
    <property type="evidence" value="ECO:0007669"/>
    <property type="project" value="TreeGrafter"/>
</dbReference>
<evidence type="ECO:0000256" key="1">
    <source>
        <dbReference type="ARBA" id="ARBA00004496"/>
    </source>
</evidence>
<accession>A0A9W6GEM0</accession>
<reference evidence="12" key="1">
    <citation type="submission" date="2022-12" db="EMBL/GenBank/DDBJ databases">
        <title>Reference genome sequencing for broad-spectrum identification of bacterial and archaeal isolates by mass spectrometry.</title>
        <authorList>
            <person name="Sekiguchi Y."/>
            <person name="Tourlousse D.M."/>
        </authorList>
    </citation>
    <scope>NUCLEOTIDE SEQUENCE</scope>
    <source>
        <strain evidence="12">TSL-P1</strain>
    </source>
</reference>
<dbReference type="SUPFAM" id="SSF47323">
    <property type="entry name" value="Anticodon-binding domain of a subclass of class I aminoacyl-tRNA synthetases"/>
    <property type="match status" value="1"/>
</dbReference>
<dbReference type="EMBL" id="BSDX01000001">
    <property type="protein sequence ID" value="GLI52529.1"/>
    <property type="molecule type" value="Genomic_DNA"/>
</dbReference>
<evidence type="ECO:0000256" key="5">
    <source>
        <dbReference type="ARBA" id="ARBA00022741"/>
    </source>
</evidence>
<dbReference type="AlphaFoldDB" id="A0A9W6GEM0"/>
<dbReference type="Pfam" id="PF05746">
    <property type="entry name" value="DALR_1"/>
    <property type="match status" value="1"/>
</dbReference>
<gene>
    <name evidence="10 12" type="primary">glyS</name>
    <name evidence="12" type="ORF">TISLANDTSLP1_02220</name>
</gene>
<dbReference type="Pfam" id="PF02092">
    <property type="entry name" value="tRNA_synt_2f"/>
    <property type="match status" value="1"/>
</dbReference>
<comment type="subunit">
    <text evidence="10">Tetramer of two alpha and two beta subunits.</text>
</comment>
<evidence type="ECO:0000259" key="11">
    <source>
        <dbReference type="SMART" id="SM00836"/>
    </source>
</evidence>
<evidence type="ECO:0000256" key="7">
    <source>
        <dbReference type="ARBA" id="ARBA00022917"/>
    </source>
</evidence>
<dbReference type="Gene3D" id="1.10.730.10">
    <property type="entry name" value="Isoleucyl-tRNA Synthetase, Domain 1"/>
    <property type="match status" value="1"/>
</dbReference>
<evidence type="ECO:0000256" key="8">
    <source>
        <dbReference type="ARBA" id="ARBA00023146"/>
    </source>
</evidence>
<dbReference type="InterPro" id="IPR009080">
    <property type="entry name" value="tRNAsynth_Ia_anticodon-bd"/>
</dbReference>
<dbReference type="HAMAP" id="MF_00255">
    <property type="entry name" value="Gly_tRNA_synth_beta"/>
    <property type="match status" value="1"/>
</dbReference>
<dbReference type="NCBIfam" id="TIGR00211">
    <property type="entry name" value="glyS"/>
    <property type="match status" value="1"/>
</dbReference>
<feature type="domain" description="DALR anticodon binding" evidence="11">
    <location>
        <begin position="576"/>
        <end position="678"/>
    </location>
</feature>
<evidence type="ECO:0000256" key="3">
    <source>
        <dbReference type="ARBA" id="ARBA00022490"/>
    </source>
</evidence>
<comment type="similarity">
    <text evidence="2 10">Belongs to the class-II aminoacyl-tRNA synthetase family.</text>
</comment>
<evidence type="ECO:0000256" key="2">
    <source>
        <dbReference type="ARBA" id="ARBA00008226"/>
    </source>
</evidence>
<dbReference type="GO" id="GO:0006426">
    <property type="term" value="P:glycyl-tRNA aminoacylation"/>
    <property type="evidence" value="ECO:0007669"/>
    <property type="project" value="UniProtKB-UniRule"/>
</dbReference>
<dbReference type="PRINTS" id="PR01045">
    <property type="entry name" value="TRNASYNTHGB"/>
</dbReference>
<dbReference type="SMART" id="SM00836">
    <property type="entry name" value="DALR_1"/>
    <property type="match status" value="1"/>
</dbReference>
<proteinExistence type="inferred from homology"/>
<evidence type="ECO:0000313" key="13">
    <source>
        <dbReference type="Proteomes" id="UP001144297"/>
    </source>
</evidence>
<dbReference type="PANTHER" id="PTHR30075">
    <property type="entry name" value="GLYCYL-TRNA SYNTHETASE"/>
    <property type="match status" value="1"/>
</dbReference>
<protein>
    <recommendedName>
        <fullName evidence="10">Glycine--tRNA ligase beta subunit</fullName>
        <ecNumber evidence="10">6.1.1.14</ecNumber>
    </recommendedName>
    <alternativeName>
        <fullName evidence="10">Glycyl-tRNA synthetase beta subunit</fullName>
        <shortName evidence="10">GlyRS</shortName>
    </alternativeName>
</protein>
<comment type="subcellular location">
    <subcellularLocation>
        <location evidence="1 10">Cytoplasm</location>
    </subcellularLocation>
</comment>
<keyword evidence="3 10" id="KW-0963">Cytoplasm</keyword>
<organism evidence="12 13">
    <name type="scientific">Thermodesulfovibrio yellowstonii</name>
    <dbReference type="NCBI Taxonomy" id="28262"/>
    <lineage>
        <taxon>Bacteria</taxon>
        <taxon>Pseudomonadati</taxon>
        <taxon>Nitrospirota</taxon>
        <taxon>Thermodesulfovibrionia</taxon>
        <taxon>Thermodesulfovibrionales</taxon>
        <taxon>Thermodesulfovibrionaceae</taxon>
        <taxon>Thermodesulfovibrio</taxon>
    </lineage>
</organism>
<dbReference type="PANTHER" id="PTHR30075:SF2">
    <property type="entry name" value="GLYCINE--TRNA LIGASE, CHLOROPLASTIC_MITOCHONDRIAL 2"/>
    <property type="match status" value="1"/>
</dbReference>
<name>A0A9W6GEM0_9BACT</name>
<keyword evidence="13" id="KW-1185">Reference proteome</keyword>
<keyword evidence="8 10" id="KW-0030">Aminoacyl-tRNA synthetase</keyword>
<keyword evidence="5 10" id="KW-0547">Nucleotide-binding</keyword>
<dbReference type="GO" id="GO:0006420">
    <property type="term" value="P:arginyl-tRNA aminoacylation"/>
    <property type="evidence" value="ECO:0007669"/>
    <property type="project" value="InterPro"/>
</dbReference>
<dbReference type="EC" id="6.1.1.14" evidence="10"/>
<comment type="catalytic activity">
    <reaction evidence="9 10">
        <text>tRNA(Gly) + glycine + ATP = glycyl-tRNA(Gly) + AMP + diphosphate</text>
        <dbReference type="Rhea" id="RHEA:16013"/>
        <dbReference type="Rhea" id="RHEA-COMP:9664"/>
        <dbReference type="Rhea" id="RHEA-COMP:9683"/>
        <dbReference type="ChEBI" id="CHEBI:30616"/>
        <dbReference type="ChEBI" id="CHEBI:33019"/>
        <dbReference type="ChEBI" id="CHEBI:57305"/>
        <dbReference type="ChEBI" id="CHEBI:78442"/>
        <dbReference type="ChEBI" id="CHEBI:78522"/>
        <dbReference type="ChEBI" id="CHEBI:456215"/>
        <dbReference type="EC" id="6.1.1.14"/>
    </reaction>
</comment>
<dbReference type="GO" id="GO:0005524">
    <property type="term" value="F:ATP binding"/>
    <property type="evidence" value="ECO:0007669"/>
    <property type="project" value="UniProtKB-UniRule"/>
</dbReference>
<keyword evidence="7 10" id="KW-0648">Protein biosynthesis</keyword>
<evidence type="ECO:0000256" key="6">
    <source>
        <dbReference type="ARBA" id="ARBA00022840"/>
    </source>
</evidence>
<keyword evidence="4 10" id="KW-0436">Ligase</keyword>
<dbReference type="InterPro" id="IPR008909">
    <property type="entry name" value="DALR_anticod-bd"/>
</dbReference>
<dbReference type="Proteomes" id="UP001144297">
    <property type="component" value="Unassembled WGS sequence"/>
</dbReference>
<dbReference type="GO" id="GO:0004814">
    <property type="term" value="F:arginine-tRNA ligase activity"/>
    <property type="evidence" value="ECO:0007669"/>
    <property type="project" value="InterPro"/>
</dbReference>
<evidence type="ECO:0000313" key="12">
    <source>
        <dbReference type="EMBL" id="GLI52529.1"/>
    </source>
</evidence>
<comment type="caution">
    <text evidence="12">The sequence shown here is derived from an EMBL/GenBank/DDBJ whole genome shotgun (WGS) entry which is preliminary data.</text>
</comment>
<dbReference type="PROSITE" id="PS50861">
    <property type="entry name" value="AA_TRNA_LIGASE_II_GLYAB"/>
    <property type="match status" value="1"/>
</dbReference>
<dbReference type="InterPro" id="IPR015944">
    <property type="entry name" value="Gly-tRNA-synth_bsu"/>
</dbReference>
<dbReference type="GO" id="GO:0004820">
    <property type="term" value="F:glycine-tRNA ligase activity"/>
    <property type="evidence" value="ECO:0007669"/>
    <property type="project" value="UniProtKB-UniRule"/>
</dbReference>
<dbReference type="InterPro" id="IPR006194">
    <property type="entry name" value="Gly-tRNA-synth_heterodimer"/>
</dbReference>
<evidence type="ECO:0000256" key="9">
    <source>
        <dbReference type="ARBA" id="ARBA00047937"/>
    </source>
</evidence>